<evidence type="ECO:0000256" key="1">
    <source>
        <dbReference type="ARBA" id="ARBA00022598"/>
    </source>
</evidence>
<evidence type="ECO:0000256" key="2">
    <source>
        <dbReference type="ARBA" id="ARBA00022741"/>
    </source>
</evidence>
<keyword evidence="1" id="KW-0436">Ligase</keyword>
<protein>
    <recommendedName>
        <fullName evidence="5">Acetyl-CoA synthetase</fullName>
    </recommendedName>
</protein>
<evidence type="ECO:0000256" key="3">
    <source>
        <dbReference type="ARBA" id="ARBA00022840"/>
    </source>
</evidence>
<dbReference type="SUPFAM" id="SSF56059">
    <property type="entry name" value="Glutathione synthetase ATP-binding domain-like"/>
    <property type="match status" value="1"/>
</dbReference>
<reference evidence="4" key="1">
    <citation type="journal article" date="2014" name="Front. Microbiol.">
        <title>High frequency of phylogenetically diverse reductive dehalogenase-homologous genes in deep subseafloor sedimentary metagenomes.</title>
        <authorList>
            <person name="Kawai M."/>
            <person name="Futagami T."/>
            <person name="Toyoda A."/>
            <person name="Takaki Y."/>
            <person name="Nishi S."/>
            <person name="Hori S."/>
            <person name="Arai W."/>
            <person name="Tsubouchi T."/>
            <person name="Morono Y."/>
            <person name="Uchiyama I."/>
            <person name="Ito T."/>
            <person name="Fujiyama A."/>
            <person name="Inagaki F."/>
            <person name="Takami H."/>
        </authorList>
    </citation>
    <scope>NUCLEOTIDE SEQUENCE</scope>
    <source>
        <strain evidence="4">Expedition CK06-06</strain>
    </source>
</reference>
<accession>X1MIH2</accession>
<dbReference type="PANTHER" id="PTHR43334:SF1">
    <property type="entry name" value="3-HYDROXYPROPIONATE--COA LIGASE [ADP-FORMING]"/>
    <property type="match status" value="1"/>
</dbReference>
<dbReference type="Gene3D" id="3.30.470.20">
    <property type="entry name" value="ATP-grasp fold, B domain"/>
    <property type="match status" value="1"/>
</dbReference>
<comment type="caution">
    <text evidence="4">The sequence shown here is derived from an EMBL/GenBank/DDBJ whole genome shotgun (WGS) entry which is preliminary data.</text>
</comment>
<dbReference type="AlphaFoldDB" id="X1MIH2"/>
<sequence length="61" mass="6817">GYPILEGYRGQKPASIPALEKLIVKVSQFVEKNPHIKELDLNPIFAYPDKAVAVDARIILE</sequence>
<evidence type="ECO:0000313" key="4">
    <source>
        <dbReference type="EMBL" id="GAI06169.1"/>
    </source>
</evidence>
<dbReference type="PANTHER" id="PTHR43334">
    <property type="entry name" value="ACETATE--COA LIGASE [ADP-FORMING]"/>
    <property type="match status" value="1"/>
</dbReference>
<feature type="non-terminal residue" evidence="4">
    <location>
        <position position="1"/>
    </location>
</feature>
<dbReference type="InterPro" id="IPR051538">
    <property type="entry name" value="Acyl-CoA_Synth/Transferase"/>
</dbReference>
<dbReference type="Pfam" id="PF13549">
    <property type="entry name" value="ATP-grasp_5"/>
    <property type="match status" value="1"/>
</dbReference>
<evidence type="ECO:0008006" key="5">
    <source>
        <dbReference type="Google" id="ProtNLM"/>
    </source>
</evidence>
<dbReference type="GO" id="GO:0005524">
    <property type="term" value="F:ATP binding"/>
    <property type="evidence" value="ECO:0007669"/>
    <property type="project" value="UniProtKB-KW"/>
</dbReference>
<keyword evidence="2" id="KW-0547">Nucleotide-binding</keyword>
<organism evidence="4">
    <name type="scientific">marine sediment metagenome</name>
    <dbReference type="NCBI Taxonomy" id="412755"/>
    <lineage>
        <taxon>unclassified sequences</taxon>
        <taxon>metagenomes</taxon>
        <taxon>ecological metagenomes</taxon>
    </lineage>
</organism>
<proteinExistence type="predicted"/>
<keyword evidence="3" id="KW-0067">ATP-binding</keyword>
<name>X1MIH2_9ZZZZ</name>
<dbReference type="GO" id="GO:0016874">
    <property type="term" value="F:ligase activity"/>
    <property type="evidence" value="ECO:0007669"/>
    <property type="project" value="UniProtKB-KW"/>
</dbReference>
<dbReference type="EMBL" id="BARV01007310">
    <property type="protein sequence ID" value="GAI06169.1"/>
    <property type="molecule type" value="Genomic_DNA"/>
</dbReference>
<gene>
    <name evidence="4" type="ORF">S06H3_14904</name>
</gene>